<name>A0A1Q2SPS5_9GAMM</name>
<keyword evidence="3" id="KW-1185">Reference proteome</keyword>
<dbReference type="AlphaFoldDB" id="A0A1Q2SPS5"/>
<dbReference type="Gene3D" id="3.30.70.60">
    <property type="match status" value="1"/>
</dbReference>
<proteinExistence type="predicted"/>
<keyword evidence="1" id="KW-0472">Membrane</keyword>
<evidence type="ECO:0000313" key="2">
    <source>
        <dbReference type="EMBL" id="BAW81138.1"/>
    </source>
</evidence>
<keyword evidence="1" id="KW-1133">Transmembrane helix</keyword>
<dbReference type="GO" id="GO:0043683">
    <property type="term" value="P:type IV pilus assembly"/>
    <property type="evidence" value="ECO:0007669"/>
    <property type="project" value="InterPro"/>
</dbReference>
<dbReference type="PANTHER" id="PTHR39555">
    <property type="entry name" value="FIMBRIAL ASSEMBLY PROTEIN PILO-LIKE PROTEIN-RELATED"/>
    <property type="match status" value="1"/>
</dbReference>
<dbReference type="KEGG" id="ntt:TAO_1768"/>
<dbReference type="OrthoDB" id="9802133at2"/>
<sequence>MELDFNEISDWPVTVKAVSVILLCTVVTGGGYWFFTQDLLSQLQMLRNKEPELKAIFESKQEKAANLGVYEQQMEEVKLSFGSILRQLPSKTEVANLLTDISEVGISTGLGFDLFKPRAEVPAEFYAELPIQIRVMGSYHQFGIFISEVARLPRIVTLHDFTIQHKEGEKLVMEITARTYRYFDQGESPASRGSQKRNNKK</sequence>
<dbReference type="GO" id="GO:0043107">
    <property type="term" value="P:type IV pilus-dependent motility"/>
    <property type="evidence" value="ECO:0007669"/>
    <property type="project" value="InterPro"/>
</dbReference>
<dbReference type="PIRSF" id="PIRSF016482">
    <property type="entry name" value="PilO"/>
    <property type="match status" value="1"/>
</dbReference>
<gene>
    <name evidence="2" type="ORF">TAO_1768</name>
</gene>
<organism evidence="2 3">
    <name type="scientific">Candidatus Nitrosoglobus terrae</name>
    <dbReference type="NCBI Taxonomy" id="1630141"/>
    <lineage>
        <taxon>Bacteria</taxon>
        <taxon>Pseudomonadati</taxon>
        <taxon>Pseudomonadota</taxon>
        <taxon>Gammaproteobacteria</taxon>
        <taxon>Chromatiales</taxon>
        <taxon>Chromatiaceae</taxon>
        <taxon>Candidatus Nitrosoglobus</taxon>
    </lineage>
</organism>
<feature type="transmembrane region" description="Helical" evidence="1">
    <location>
        <begin position="13"/>
        <end position="35"/>
    </location>
</feature>
<evidence type="ECO:0000313" key="3">
    <source>
        <dbReference type="Proteomes" id="UP000243679"/>
    </source>
</evidence>
<evidence type="ECO:0000256" key="1">
    <source>
        <dbReference type="SAM" id="Phobius"/>
    </source>
</evidence>
<dbReference type="Pfam" id="PF04350">
    <property type="entry name" value="PilO"/>
    <property type="match status" value="1"/>
</dbReference>
<reference evidence="2 3" key="1">
    <citation type="journal article" date="2017" name="ISME J.">
        <title>An acid-tolerant ammonia-oxidizing ?-proteobacterium from soil.</title>
        <authorList>
            <person name="Hayatsu M."/>
            <person name="Tago K."/>
            <person name="Uchiyama I."/>
            <person name="Toyoda A."/>
            <person name="Wang Y."/>
            <person name="Shimomura Y."/>
            <person name="Okubo T."/>
            <person name="Kurisu F."/>
            <person name="Hirono Y."/>
            <person name="Nonaka K."/>
            <person name="Akiyama H."/>
            <person name="Itoh T."/>
            <person name="Takami H."/>
        </authorList>
    </citation>
    <scope>NUCLEOTIDE SEQUENCE [LARGE SCALE GENOMIC DNA]</scope>
    <source>
        <strain evidence="2 3">TAO100</strain>
    </source>
</reference>
<protein>
    <submittedName>
        <fullName evidence="2">Pilus assembly protein PilO</fullName>
    </submittedName>
</protein>
<dbReference type="RefSeq" id="WP_096527608.1">
    <property type="nucleotide sequence ID" value="NZ_AP014836.1"/>
</dbReference>
<dbReference type="EMBL" id="AP014836">
    <property type="protein sequence ID" value="BAW81138.1"/>
    <property type="molecule type" value="Genomic_DNA"/>
</dbReference>
<dbReference type="PANTHER" id="PTHR39555:SF1">
    <property type="entry name" value="TYPE IV PILUS INNER MEMBRANE COMPONENT PILO"/>
    <property type="match status" value="1"/>
</dbReference>
<accession>A0A1Q2SPS5</accession>
<dbReference type="InterPro" id="IPR007445">
    <property type="entry name" value="PilO"/>
</dbReference>
<dbReference type="Gene3D" id="1.10.287.540">
    <property type="entry name" value="Helix hairpin bin"/>
    <property type="match status" value="1"/>
</dbReference>
<dbReference type="InterPro" id="IPR014717">
    <property type="entry name" value="Transl_elong_EF1B/ribsomal_bS6"/>
</dbReference>
<keyword evidence="1" id="KW-0812">Transmembrane</keyword>
<dbReference type="Proteomes" id="UP000243679">
    <property type="component" value="Chromosome"/>
</dbReference>